<name>A0AA39ZVP1_9PEZI</name>
<feature type="compositionally biased region" description="Polar residues" evidence="1">
    <location>
        <begin position="257"/>
        <end position="266"/>
    </location>
</feature>
<accession>A0AA39ZVP1</accession>
<evidence type="ECO:0000313" key="2">
    <source>
        <dbReference type="EMBL" id="KAK0704441.1"/>
    </source>
</evidence>
<keyword evidence="3" id="KW-1185">Reference proteome</keyword>
<gene>
    <name evidence="2" type="ORF">B0H67DRAFT_349949</name>
</gene>
<dbReference type="AlphaFoldDB" id="A0AA39ZVP1"/>
<protein>
    <submittedName>
        <fullName evidence="2">Uncharacterized protein</fullName>
    </submittedName>
</protein>
<dbReference type="Proteomes" id="UP001172102">
    <property type="component" value="Unassembled WGS sequence"/>
</dbReference>
<evidence type="ECO:0000313" key="3">
    <source>
        <dbReference type="Proteomes" id="UP001172102"/>
    </source>
</evidence>
<reference evidence="2" key="1">
    <citation type="submission" date="2023-06" db="EMBL/GenBank/DDBJ databases">
        <title>Genome-scale phylogeny and comparative genomics of the fungal order Sordariales.</title>
        <authorList>
            <consortium name="Lawrence Berkeley National Laboratory"/>
            <person name="Hensen N."/>
            <person name="Bonometti L."/>
            <person name="Westerberg I."/>
            <person name="Brannstrom I.O."/>
            <person name="Guillou S."/>
            <person name="Cros-Aarteil S."/>
            <person name="Calhoun S."/>
            <person name="Haridas S."/>
            <person name="Kuo A."/>
            <person name="Mondo S."/>
            <person name="Pangilinan J."/>
            <person name="Riley R."/>
            <person name="Labutti K."/>
            <person name="Andreopoulos B."/>
            <person name="Lipzen A."/>
            <person name="Chen C."/>
            <person name="Yanf M."/>
            <person name="Daum C."/>
            <person name="Ng V."/>
            <person name="Clum A."/>
            <person name="Steindorff A."/>
            <person name="Ohm R."/>
            <person name="Martin F."/>
            <person name="Silar P."/>
            <person name="Natvig D."/>
            <person name="Lalanne C."/>
            <person name="Gautier V."/>
            <person name="Ament-Velasquez S.L."/>
            <person name="Kruys A."/>
            <person name="Hutchinson M.I."/>
            <person name="Powell A.J."/>
            <person name="Barry K."/>
            <person name="Miller A.N."/>
            <person name="Grigoriev I.V."/>
            <person name="Debuchy R."/>
            <person name="Gladieux P."/>
            <person name="Thoren M.H."/>
            <person name="Johannesson H."/>
        </authorList>
    </citation>
    <scope>NUCLEOTIDE SEQUENCE</scope>
    <source>
        <strain evidence="2">SMH4607-1</strain>
    </source>
</reference>
<comment type="caution">
    <text evidence="2">The sequence shown here is derived from an EMBL/GenBank/DDBJ whole genome shotgun (WGS) entry which is preliminary data.</text>
</comment>
<feature type="region of interest" description="Disordered" evidence="1">
    <location>
        <begin position="128"/>
        <end position="151"/>
    </location>
</feature>
<evidence type="ECO:0000256" key="1">
    <source>
        <dbReference type="SAM" id="MobiDB-lite"/>
    </source>
</evidence>
<feature type="region of interest" description="Disordered" evidence="1">
    <location>
        <begin position="104"/>
        <end position="123"/>
    </location>
</feature>
<sequence length="332" mass="36362">MHRDCGEADDTTGDEQWDSLENENENRELSNPLSRGAFAIITIRPPGDGLQNRRRRHDSDAGDVPAEGVAVALALAVRCVASLDGLGGNTFMFQLRAMSNQTNGLAPIDGDSERKGDRSTGLESLTEQLGRSAGPANWGGHTPARAQEPQVEGLQPISAPAEARVVFVTLGATTSRNVRHRPLLPRTQKLPRCDSPAAGFEAILHRSHIFCLPFCEPVLDGFLFCRLRNKVPPRSHVCSSLTRWLPGGKLRPRPPQHSAQASTFSPETPRDDQNPARQYELALIQRSPRTSSANIHRRELGTGSRPACLEHGETILVCQISHIAESARFVMW</sequence>
<proteinExistence type="predicted"/>
<feature type="region of interest" description="Disordered" evidence="1">
    <location>
        <begin position="248"/>
        <end position="273"/>
    </location>
</feature>
<feature type="compositionally biased region" description="Acidic residues" evidence="1">
    <location>
        <begin position="7"/>
        <end position="23"/>
    </location>
</feature>
<feature type="compositionally biased region" description="Basic and acidic residues" evidence="1">
    <location>
        <begin position="111"/>
        <end position="120"/>
    </location>
</feature>
<dbReference type="EMBL" id="JAUKUA010000007">
    <property type="protein sequence ID" value="KAK0704441.1"/>
    <property type="molecule type" value="Genomic_DNA"/>
</dbReference>
<feature type="region of interest" description="Disordered" evidence="1">
    <location>
        <begin position="1"/>
        <end position="32"/>
    </location>
</feature>
<organism evidence="2 3">
    <name type="scientific">Lasiosphaeris hirsuta</name>
    <dbReference type="NCBI Taxonomy" id="260670"/>
    <lineage>
        <taxon>Eukaryota</taxon>
        <taxon>Fungi</taxon>
        <taxon>Dikarya</taxon>
        <taxon>Ascomycota</taxon>
        <taxon>Pezizomycotina</taxon>
        <taxon>Sordariomycetes</taxon>
        <taxon>Sordariomycetidae</taxon>
        <taxon>Sordariales</taxon>
        <taxon>Lasiosphaeriaceae</taxon>
        <taxon>Lasiosphaeris</taxon>
    </lineage>
</organism>